<dbReference type="GO" id="GO:0061630">
    <property type="term" value="F:ubiquitin protein ligase activity"/>
    <property type="evidence" value="ECO:0007669"/>
    <property type="project" value="UniProtKB-EC"/>
</dbReference>
<keyword evidence="4" id="KW-1133">Transmembrane helix</keyword>
<feature type="transmembrane region" description="Helical" evidence="4">
    <location>
        <begin position="25"/>
        <end position="45"/>
    </location>
</feature>
<evidence type="ECO:0000256" key="3">
    <source>
        <dbReference type="ARBA" id="ARBA00022679"/>
    </source>
</evidence>
<comment type="catalytic activity">
    <reaction evidence="1">
        <text>S-ubiquitinyl-[E2 ubiquitin-conjugating enzyme]-L-cysteine + [acceptor protein]-L-lysine = [E2 ubiquitin-conjugating enzyme]-L-cysteine + N(6)-ubiquitinyl-[acceptor protein]-L-lysine.</text>
        <dbReference type="EC" id="2.3.2.26"/>
    </reaction>
</comment>
<evidence type="ECO:0000256" key="2">
    <source>
        <dbReference type="ARBA" id="ARBA00012485"/>
    </source>
</evidence>
<keyword evidence="3" id="KW-0808">Transferase</keyword>
<name>A0ABD1E5Z0_HYPHA</name>
<dbReference type="Proteomes" id="UP001566132">
    <property type="component" value="Unassembled WGS sequence"/>
</dbReference>
<comment type="caution">
    <text evidence="5">The sequence shown here is derived from an EMBL/GenBank/DDBJ whole genome shotgun (WGS) entry which is preliminary data.</text>
</comment>
<keyword evidence="6" id="KW-1185">Reference proteome</keyword>
<reference evidence="5 6" key="1">
    <citation type="submission" date="2024-05" db="EMBL/GenBank/DDBJ databases">
        <title>Genetic variation in Jamaican populations of the coffee berry borer (Hypothenemus hampei).</title>
        <authorList>
            <person name="Errbii M."/>
            <person name="Myrie A."/>
        </authorList>
    </citation>
    <scope>NUCLEOTIDE SEQUENCE [LARGE SCALE GENOMIC DNA]</scope>
    <source>
        <strain evidence="5">JA-Hopewell-2020-01-JO</strain>
        <tissue evidence="5">Whole body</tissue>
    </source>
</reference>
<dbReference type="EC" id="2.3.2.26" evidence="2"/>
<sequence>MNNVLWKCCEYLQKLKPELSSDMKLIILFLHTLVCFTSTNTWMVLKNKNMEILKPGMNQLCANLMGQLFHRGFYLVLKDLLIKGLGRSTIAFKSASLSAIQTLALRPLISANFSDKFMTTFLINMFSVPGLIYHLQNLSPDTVSILQQQNIFRRCLELLSSQQSMRIVFNTLEGSYALCLLANLIQLGYIERKTTLVDLCFPTFTVVITGLLESCQNYVVNKQSALTHWHPILGWFAQPIDPCINAAISYVKTQLQLLWNVEMLEIILGNYLNDIVVGRNSIAQQLQCPTQSFGKGNFLKKILEKGGSKPSFSKNYHGLGSLEVHRVVLSCSLYHTALRTLTQLQLNILTGFCYQNFILSNLWMFIYSLGPNCGLKTFLDHLAFSTKCSAPEFHMLQLFTDCMIHYVTLLDDIEMYEEPKLFLLDDYESISHFLNTFLCKAILGNLFDIKSIHSNSLFQSLHTLLMVLYKRDCRRSYTSPGHWLIKDIKVSSFLIDLEKGRRAPQLLLQTMPHIIPHEDRVRLFRKYIANEKTVLGLTESACASPQSTLITVHRTKKTNVKWLQSMCSMSRKLQKNNTIRYCQLQCI</sequence>
<evidence type="ECO:0000256" key="1">
    <source>
        <dbReference type="ARBA" id="ARBA00000885"/>
    </source>
</evidence>
<organism evidence="5 6">
    <name type="scientific">Hypothenemus hampei</name>
    <name type="common">Coffee berry borer</name>
    <dbReference type="NCBI Taxonomy" id="57062"/>
    <lineage>
        <taxon>Eukaryota</taxon>
        <taxon>Metazoa</taxon>
        <taxon>Ecdysozoa</taxon>
        <taxon>Arthropoda</taxon>
        <taxon>Hexapoda</taxon>
        <taxon>Insecta</taxon>
        <taxon>Pterygota</taxon>
        <taxon>Neoptera</taxon>
        <taxon>Endopterygota</taxon>
        <taxon>Coleoptera</taxon>
        <taxon>Polyphaga</taxon>
        <taxon>Cucujiformia</taxon>
        <taxon>Curculionidae</taxon>
        <taxon>Scolytinae</taxon>
        <taxon>Hypothenemus</taxon>
    </lineage>
</organism>
<dbReference type="PANTHER" id="PTHR45700">
    <property type="entry name" value="UBIQUITIN-PROTEIN LIGASE E3C"/>
    <property type="match status" value="1"/>
</dbReference>
<proteinExistence type="predicted"/>
<dbReference type="EMBL" id="JBDJPC010000010">
    <property type="protein sequence ID" value="KAL1490103.1"/>
    <property type="molecule type" value="Genomic_DNA"/>
</dbReference>
<dbReference type="InterPro" id="IPR044611">
    <property type="entry name" value="E3A/B/C-like"/>
</dbReference>
<accession>A0ABD1E5Z0</accession>
<evidence type="ECO:0000256" key="4">
    <source>
        <dbReference type="SAM" id="Phobius"/>
    </source>
</evidence>
<dbReference type="AlphaFoldDB" id="A0ABD1E5Z0"/>
<gene>
    <name evidence="5" type="ORF">ABEB36_012844</name>
</gene>
<dbReference type="PANTHER" id="PTHR45700:SF3">
    <property type="entry name" value="UBIQUITIN-PROTEIN LIGASE E3B"/>
    <property type="match status" value="1"/>
</dbReference>
<evidence type="ECO:0000313" key="5">
    <source>
        <dbReference type="EMBL" id="KAL1490103.1"/>
    </source>
</evidence>
<evidence type="ECO:0000313" key="6">
    <source>
        <dbReference type="Proteomes" id="UP001566132"/>
    </source>
</evidence>
<keyword evidence="4" id="KW-0812">Transmembrane</keyword>
<keyword evidence="4" id="KW-0472">Membrane</keyword>
<protein>
    <recommendedName>
        <fullName evidence="2">HECT-type E3 ubiquitin transferase</fullName>
        <ecNumber evidence="2">2.3.2.26</ecNumber>
    </recommendedName>
</protein>